<feature type="transmembrane region" description="Helical" evidence="1">
    <location>
        <begin position="45"/>
        <end position="63"/>
    </location>
</feature>
<dbReference type="EMBL" id="JBHSBU010000001">
    <property type="protein sequence ID" value="MFC4158698.1"/>
    <property type="molecule type" value="Genomic_DNA"/>
</dbReference>
<evidence type="ECO:0000256" key="1">
    <source>
        <dbReference type="SAM" id="Phobius"/>
    </source>
</evidence>
<evidence type="ECO:0000313" key="2">
    <source>
        <dbReference type="EMBL" id="MFC4158698.1"/>
    </source>
</evidence>
<sequence length="198" mass="22213">MNPSMTLTVMVLFVLLPIWVVAGLADWLCHRLNDLPGTTGPKESLLHLLLLVEMGVLLLAVLLFEFRAIVLLVALLTFLLHEATTIWDLSYASARRRIPPLEQHIHSVLEMLPLAIILVGAALYPEAVLALADRTDQPGQFDLVLKEQPLPAFYVTTGLGVAGILAFLPYLEELWRAYRHRLLQNRALQANRAFLLHQ</sequence>
<keyword evidence="3" id="KW-1185">Reference proteome</keyword>
<feature type="transmembrane region" description="Helical" evidence="1">
    <location>
        <begin position="6"/>
        <end position="25"/>
    </location>
</feature>
<comment type="caution">
    <text evidence="2">The sequence shown here is derived from an EMBL/GenBank/DDBJ whole genome shotgun (WGS) entry which is preliminary data.</text>
</comment>
<accession>A0ABV8MKM3</accession>
<organism evidence="2 3">
    <name type="scientific">Chitinimonas lacunae</name>
    <dbReference type="NCBI Taxonomy" id="1963018"/>
    <lineage>
        <taxon>Bacteria</taxon>
        <taxon>Pseudomonadati</taxon>
        <taxon>Pseudomonadota</taxon>
        <taxon>Betaproteobacteria</taxon>
        <taxon>Neisseriales</taxon>
        <taxon>Chitinibacteraceae</taxon>
        <taxon>Chitinimonas</taxon>
    </lineage>
</organism>
<protein>
    <recommendedName>
        <fullName evidence="4">Diguanylate cyclase</fullName>
    </recommendedName>
</protein>
<evidence type="ECO:0000313" key="3">
    <source>
        <dbReference type="Proteomes" id="UP001595791"/>
    </source>
</evidence>
<keyword evidence="1" id="KW-0472">Membrane</keyword>
<proteinExistence type="predicted"/>
<gene>
    <name evidence="2" type="ORF">ACFOW7_04900</name>
</gene>
<evidence type="ECO:0008006" key="4">
    <source>
        <dbReference type="Google" id="ProtNLM"/>
    </source>
</evidence>
<dbReference type="Proteomes" id="UP001595791">
    <property type="component" value="Unassembled WGS sequence"/>
</dbReference>
<feature type="transmembrane region" description="Helical" evidence="1">
    <location>
        <begin position="69"/>
        <end position="90"/>
    </location>
</feature>
<name>A0ABV8MKM3_9NEIS</name>
<dbReference type="RefSeq" id="WP_378161655.1">
    <property type="nucleotide sequence ID" value="NZ_JBHSBU010000001.1"/>
</dbReference>
<reference evidence="3" key="1">
    <citation type="journal article" date="2019" name="Int. J. Syst. Evol. Microbiol.">
        <title>The Global Catalogue of Microorganisms (GCM) 10K type strain sequencing project: providing services to taxonomists for standard genome sequencing and annotation.</title>
        <authorList>
            <consortium name="The Broad Institute Genomics Platform"/>
            <consortium name="The Broad Institute Genome Sequencing Center for Infectious Disease"/>
            <person name="Wu L."/>
            <person name="Ma J."/>
        </authorList>
    </citation>
    <scope>NUCLEOTIDE SEQUENCE [LARGE SCALE GENOMIC DNA]</scope>
    <source>
        <strain evidence="3">LMG 29894</strain>
    </source>
</reference>
<feature type="transmembrane region" description="Helical" evidence="1">
    <location>
        <begin position="152"/>
        <end position="171"/>
    </location>
</feature>
<keyword evidence="1" id="KW-0812">Transmembrane</keyword>
<keyword evidence="1" id="KW-1133">Transmembrane helix</keyword>